<reference evidence="1 2" key="1">
    <citation type="journal article" date="2023" name="G3 (Bethesda)">
        <title>A chromosome-length genome assembly and annotation of blackberry (Rubus argutus, cv. 'Hillquist').</title>
        <authorList>
            <person name="Bruna T."/>
            <person name="Aryal R."/>
            <person name="Dudchenko O."/>
            <person name="Sargent D.J."/>
            <person name="Mead D."/>
            <person name="Buti M."/>
            <person name="Cavallini A."/>
            <person name="Hytonen T."/>
            <person name="Andres J."/>
            <person name="Pham M."/>
            <person name="Weisz D."/>
            <person name="Mascagni F."/>
            <person name="Usai G."/>
            <person name="Natali L."/>
            <person name="Bassil N."/>
            <person name="Fernandez G.E."/>
            <person name="Lomsadze A."/>
            <person name="Armour M."/>
            <person name="Olukolu B."/>
            <person name="Poorten T."/>
            <person name="Britton C."/>
            <person name="Davik J."/>
            <person name="Ashrafi H."/>
            <person name="Aiden E.L."/>
            <person name="Borodovsky M."/>
            <person name="Worthington M."/>
        </authorList>
    </citation>
    <scope>NUCLEOTIDE SEQUENCE [LARGE SCALE GENOMIC DNA]</scope>
    <source>
        <strain evidence="1">PI 553951</strain>
    </source>
</reference>
<accession>A0AAW1WDR8</accession>
<keyword evidence="2" id="KW-1185">Reference proteome</keyword>
<dbReference type="Proteomes" id="UP001457282">
    <property type="component" value="Unassembled WGS sequence"/>
</dbReference>
<proteinExistence type="predicted"/>
<organism evidence="1 2">
    <name type="scientific">Rubus argutus</name>
    <name type="common">Southern blackberry</name>
    <dbReference type="NCBI Taxonomy" id="59490"/>
    <lineage>
        <taxon>Eukaryota</taxon>
        <taxon>Viridiplantae</taxon>
        <taxon>Streptophyta</taxon>
        <taxon>Embryophyta</taxon>
        <taxon>Tracheophyta</taxon>
        <taxon>Spermatophyta</taxon>
        <taxon>Magnoliopsida</taxon>
        <taxon>eudicotyledons</taxon>
        <taxon>Gunneridae</taxon>
        <taxon>Pentapetalae</taxon>
        <taxon>rosids</taxon>
        <taxon>fabids</taxon>
        <taxon>Rosales</taxon>
        <taxon>Rosaceae</taxon>
        <taxon>Rosoideae</taxon>
        <taxon>Rosoideae incertae sedis</taxon>
        <taxon>Rubus</taxon>
    </lineage>
</organism>
<dbReference type="EMBL" id="JBEDUW010000006">
    <property type="protein sequence ID" value="KAK9922897.1"/>
    <property type="molecule type" value="Genomic_DNA"/>
</dbReference>
<name>A0AAW1WDR8_RUBAR</name>
<evidence type="ECO:0000313" key="1">
    <source>
        <dbReference type="EMBL" id="KAK9922897.1"/>
    </source>
</evidence>
<comment type="caution">
    <text evidence="1">The sequence shown here is derived from an EMBL/GenBank/DDBJ whole genome shotgun (WGS) entry which is preliminary data.</text>
</comment>
<sequence>MASHLPAPPPCVAATIILSSSPKQRRVGICKGLEPRPVLCLSPIFLAPSPATKKPCCPLLYSISNPFATSFNQVVGPAKKK</sequence>
<dbReference type="AlphaFoldDB" id="A0AAW1WDR8"/>
<protein>
    <submittedName>
        <fullName evidence="1">Uncharacterized protein</fullName>
    </submittedName>
</protein>
<gene>
    <name evidence="1" type="ORF">M0R45_031335</name>
</gene>
<evidence type="ECO:0000313" key="2">
    <source>
        <dbReference type="Proteomes" id="UP001457282"/>
    </source>
</evidence>